<accession>A0AA38CL49</accession>
<comment type="caution">
    <text evidence="2">The sequence shown here is derived from an EMBL/GenBank/DDBJ whole genome shotgun (WGS) entry which is preliminary data.</text>
</comment>
<protein>
    <submittedName>
        <fullName evidence="2">Uncharacterized protein</fullName>
    </submittedName>
</protein>
<dbReference type="AlphaFoldDB" id="A0AA38CL49"/>
<proteinExistence type="predicted"/>
<name>A0AA38CL49_TAXCH</name>
<evidence type="ECO:0000313" key="2">
    <source>
        <dbReference type="EMBL" id="KAH9303591.1"/>
    </source>
</evidence>
<dbReference type="EMBL" id="JAHRHJ020000008">
    <property type="protein sequence ID" value="KAH9303591.1"/>
    <property type="molecule type" value="Genomic_DNA"/>
</dbReference>
<feature type="compositionally biased region" description="Polar residues" evidence="1">
    <location>
        <begin position="41"/>
        <end position="54"/>
    </location>
</feature>
<feature type="non-terminal residue" evidence="2">
    <location>
        <position position="54"/>
    </location>
</feature>
<feature type="region of interest" description="Disordered" evidence="1">
    <location>
        <begin position="33"/>
        <end position="54"/>
    </location>
</feature>
<reference evidence="2 3" key="1">
    <citation type="journal article" date="2021" name="Nat. Plants">
        <title>The Taxus genome provides insights into paclitaxel biosynthesis.</title>
        <authorList>
            <person name="Xiong X."/>
            <person name="Gou J."/>
            <person name="Liao Q."/>
            <person name="Li Y."/>
            <person name="Zhou Q."/>
            <person name="Bi G."/>
            <person name="Li C."/>
            <person name="Du R."/>
            <person name="Wang X."/>
            <person name="Sun T."/>
            <person name="Guo L."/>
            <person name="Liang H."/>
            <person name="Lu P."/>
            <person name="Wu Y."/>
            <person name="Zhang Z."/>
            <person name="Ro D.K."/>
            <person name="Shang Y."/>
            <person name="Huang S."/>
            <person name="Yan J."/>
        </authorList>
    </citation>
    <scope>NUCLEOTIDE SEQUENCE [LARGE SCALE GENOMIC DNA]</scope>
    <source>
        <strain evidence="2">Ta-2019</strain>
    </source>
</reference>
<evidence type="ECO:0000256" key="1">
    <source>
        <dbReference type="SAM" id="MobiDB-lite"/>
    </source>
</evidence>
<keyword evidence="3" id="KW-1185">Reference proteome</keyword>
<sequence length="54" mass="5949">MEERIGTPSDCQGSPGEWTIYFGGMFIASWGPDHREETHTGDSWVQSTDCTVGV</sequence>
<organism evidence="2 3">
    <name type="scientific">Taxus chinensis</name>
    <name type="common">Chinese yew</name>
    <name type="synonym">Taxus wallichiana var. chinensis</name>
    <dbReference type="NCBI Taxonomy" id="29808"/>
    <lineage>
        <taxon>Eukaryota</taxon>
        <taxon>Viridiplantae</taxon>
        <taxon>Streptophyta</taxon>
        <taxon>Embryophyta</taxon>
        <taxon>Tracheophyta</taxon>
        <taxon>Spermatophyta</taxon>
        <taxon>Pinopsida</taxon>
        <taxon>Pinidae</taxon>
        <taxon>Conifers II</taxon>
        <taxon>Cupressales</taxon>
        <taxon>Taxaceae</taxon>
        <taxon>Taxus</taxon>
    </lineage>
</organism>
<gene>
    <name evidence="2" type="ORF">KI387_007995</name>
</gene>
<dbReference type="Proteomes" id="UP000824469">
    <property type="component" value="Unassembled WGS sequence"/>
</dbReference>
<evidence type="ECO:0000313" key="3">
    <source>
        <dbReference type="Proteomes" id="UP000824469"/>
    </source>
</evidence>